<name>A0A182NJ02_9DIPT</name>
<keyword evidence="2" id="KW-0732">Signal</keyword>
<protein>
    <submittedName>
        <fullName evidence="3">Uncharacterized protein</fullName>
    </submittedName>
</protein>
<dbReference type="VEuPathDB" id="VectorBase:ADIR007627"/>
<sequence length="424" mass="42983">MKYFSVLLRLLCVLTIVSGAPAPNEEKEETTAATPTEATDAGVSESASEPDVKKDDGSTGSSKIDPVELVQKIVNLIKKQAGSSITASSFVSGPVEAAPVAAGVAGAEAVADEIPAGSTLPAVACCGGCLVGVDGSFLPSVDAADLFRRKKFSPPFLLPDLDDLVDGGASGAPGVSVAGAPDATESPFTEGLSDPPVPACGDWFDVLVAPLVLALGLLLFDERNIGKKLCPEELFVGSFTGTGAGVAPGAAFAVGDVCGTVGEEDVAVGVPFALASVLGSVSPFNLPPPPPLPPPLLLEDSFRLSVSFASCSSVVAVLHPFTPLLEGVMPPLVVPSAPLPPSEVAEICSILLTLPTFMPPYSGIGASGLSGLAIRVQLSTLMNTSFPSIVRSLMHMCGCGGFLNVLDARDRRPSAATTHIVAVL</sequence>
<dbReference type="Proteomes" id="UP000075884">
    <property type="component" value="Unassembled WGS sequence"/>
</dbReference>
<evidence type="ECO:0000256" key="1">
    <source>
        <dbReference type="SAM" id="MobiDB-lite"/>
    </source>
</evidence>
<reference evidence="4" key="1">
    <citation type="submission" date="2013-03" db="EMBL/GenBank/DDBJ databases">
        <title>The Genome Sequence of Anopheles dirus WRAIR2.</title>
        <authorList>
            <consortium name="The Broad Institute Genomics Platform"/>
            <person name="Neafsey D.E."/>
            <person name="Walton C."/>
            <person name="Walker B."/>
            <person name="Young S.K."/>
            <person name="Zeng Q."/>
            <person name="Gargeya S."/>
            <person name="Fitzgerald M."/>
            <person name="Haas B."/>
            <person name="Abouelleil A."/>
            <person name="Allen A.W."/>
            <person name="Alvarado L."/>
            <person name="Arachchi H.M."/>
            <person name="Berlin A.M."/>
            <person name="Chapman S.B."/>
            <person name="Gainer-Dewar J."/>
            <person name="Goldberg J."/>
            <person name="Griggs A."/>
            <person name="Gujja S."/>
            <person name="Hansen M."/>
            <person name="Howarth C."/>
            <person name="Imamovic A."/>
            <person name="Ireland A."/>
            <person name="Larimer J."/>
            <person name="McCowan C."/>
            <person name="Murphy C."/>
            <person name="Pearson M."/>
            <person name="Poon T.W."/>
            <person name="Priest M."/>
            <person name="Roberts A."/>
            <person name="Saif S."/>
            <person name="Shea T."/>
            <person name="Sisk P."/>
            <person name="Sykes S."/>
            <person name="Wortman J."/>
            <person name="Nusbaum C."/>
            <person name="Birren B."/>
        </authorList>
    </citation>
    <scope>NUCLEOTIDE SEQUENCE [LARGE SCALE GENOMIC DNA]</scope>
    <source>
        <strain evidence="4">WRAIR2</strain>
    </source>
</reference>
<dbReference type="EnsemblMetazoa" id="ADIR007627-RA">
    <property type="protein sequence ID" value="ADIR007627-PA"/>
    <property type="gene ID" value="ADIR007627"/>
</dbReference>
<evidence type="ECO:0000256" key="2">
    <source>
        <dbReference type="SAM" id="SignalP"/>
    </source>
</evidence>
<dbReference type="AlphaFoldDB" id="A0A182NJ02"/>
<accession>A0A182NJ02</accession>
<organism evidence="3 4">
    <name type="scientific">Anopheles dirus</name>
    <dbReference type="NCBI Taxonomy" id="7168"/>
    <lineage>
        <taxon>Eukaryota</taxon>
        <taxon>Metazoa</taxon>
        <taxon>Ecdysozoa</taxon>
        <taxon>Arthropoda</taxon>
        <taxon>Hexapoda</taxon>
        <taxon>Insecta</taxon>
        <taxon>Pterygota</taxon>
        <taxon>Neoptera</taxon>
        <taxon>Endopterygota</taxon>
        <taxon>Diptera</taxon>
        <taxon>Nematocera</taxon>
        <taxon>Culicoidea</taxon>
        <taxon>Culicidae</taxon>
        <taxon>Anophelinae</taxon>
        <taxon>Anopheles</taxon>
    </lineage>
</organism>
<feature type="signal peptide" evidence="2">
    <location>
        <begin position="1"/>
        <end position="19"/>
    </location>
</feature>
<proteinExistence type="predicted"/>
<evidence type="ECO:0000313" key="4">
    <source>
        <dbReference type="Proteomes" id="UP000075884"/>
    </source>
</evidence>
<feature type="region of interest" description="Disordered" evidence="1">
    <location>
        <begin position="23"/>
        <end position="63"/>
    </location>
</feature>
<keyword evidence="4" id="KW-1185">Reference proteome</keyword>
<feature type="chain" id="PRO_5008129921" evidence="2">
    <location>
        <begin position="20"/>
        <end position="424"/>
    </location>
</feature>
<reference evidence="3" key="2">
    <citation type="submission" date="2020-05" db="UniProtKB">
        <authorList>
            <consortium name="EnsemblMetazoa"/>
        </authorList>
    </citation>
    <scope>IDENTIFICATION</scope>
    <source>
        <strain evidence="3">WRAIR2</strain>
    </source>
</reference>
<evidence type="ECO:0000313" key="3">
    <source>
        <dbReference type="EnsemblMetazoa" id="ADIR007627-PA"/>
    </source>
</evidence>